<feature type="signal peptide" evidence="1">
    <location>
        <begin position="1"/>
        <end position="18"/>
    </location>
</feature>
<keyword evidence="1" id="KW-0732">Signal</keyword>
<dbReference type="AlphaFoldDB" id="V5H8F7"/>
<evidence type="ECO:0000313" key="2">
    <source>
        <dbReference type="EMBL" id="JAB69168.1"/>
    </source>
</evidence>
<dbReference type="EMBL" id="GANP01015300">
    <property type="protein sequence ID" value="JAB69168.1"/>
    <property type="molecule type" value="mRNA"/>
</dbReference>
<organism evidence="2">
    <name type="scientific">Ixodes ricinus</name>
    <name type="common">Common tick</name>
    <name type="synonym">Acarus ricinus</name>
    <dbReference type="NCBI Taxonomy" id="34613"/>
    <lineage>
        <taxon>Eukaryota</taxon>
        <taxon>Metazoa</taxon>
        <taxon>Ecdysozoa</taxon>
        <taxon>Arthropoda</taxon>
        <taxon>Chelicerata</taxon>
        <taxon>Arachnida</taxon>
        <taxon>Acari</taxon>
        <taxon>Parasitiformes</taxon>
        <taxon>Ixodida</taxon>
        <taxon>Ixodoidea</taxon>
        <taxon>Ixodidae</taxon>
        <taxon>Ixodinae</taxon>
        <taxon>Ixodes</taxon>
    </lineage>
</organism>
<proteinExistence type="evidence at transcript level"/>
<sequence>MRLSCILCFLAICLFAYAYEEPECTRTWPIPPFQCLYLCQHDPWKFLRIPRFTVEQKTNGTHCRWYGIFRGMYYNGRCIRAKNMPLHRRIPQLKMLLFPIYNGE</sequence>
<reference evidence="2" key="1">
    <citation type="journal article" date="2015" name="Sci. Rep.">
        <title>Tissue- and time-dependent transcription in Ixodes ricinus salivary glands and midguts when blood feeding on the vertebrate host.</title>
        <authorList>
            <person name="Kotsyfakis M."/>
            <person name="Schwarz A."/>
            <person name="Erhart J."/>
            <person name="Ribeiro J.M."/>
        </authorList>
    </citation>
    <scope>NUCLEOTIDE SEQUENCE</scope>
    <source>
        <tissue evidence="2">Salivary gland and midgut</tissue>
    </source>
</reference>
<name>V5H8F7_IXORI</name>
<evidence type="ECO:0000256" key="1">
    <source>
        <dbReference type="SAM" id="SignalP"/>
    </source>
</evidence>
<protein>
    <submittedName>
        <fullName evidence="2">Putative 8 2 8.0 kDa secreted protein</fullName>
    </submittedName>
</protein>
<feature type="chain" id="PRO_5004737786" evidence="1">
    <location>
        <begin position="19"/>
        <end position="104"/>
    </location>
</feature>
<accession>V5H8F7</accession>